<dbReference type="GO" id="GO:0020037">
    <property type="term" value="F:heme binding"/>
    <property type="evidence" value="ECO:0007669"/>
    <property type="project" value="InterPro"/>
</dbReference>
<dbReference type="NCBIfam" id="TIGR01413">
    <property type="entry name" value="Dyp_perox_fam"/>
    <property type="match status" value="1"/>
</dbReference>
<dbReference type="GO" id="GO:0046872">
    <property type="term" value="F:metal ion binding"/>
    <property type="evidence" value="ECO:0007669"/>
    <property type="project" value="UniProtKB-KW"/>
</dbReference>
<comment type="cofactor">
    <cofactor evidence="1">
        <name>heme b</name>
        <dbReference type="ChEBI" id="CHEBI:60344"/>
    </cofactor>
</comment>
<keyword evidence="3" id="KW-0479">Metal-binding</keyword>
<comment type="caution">
    <text evidence="11">The sequence shown here is derived from an EMBL/GenBank/DDBJ whole genome shotgun (WGS) entry which is preliminary data.</text>
</comment>
<evidence type="ECO:0000313" key="10">
    <source>
        <dbReference type="EMBL" id="MEM5344296.1"/>
    </source>
</evidence>
<dbReference type="Pfam" id="PF20628">
    <property type="entry name" value="Dyp_perox_C"/>
    <property type="match status" value="1"/>
</dbReference>
<gene>
    <name evidence="11" type="ORF">FRZ40_29880</name>
    <name evidence="10" type="ORF">V4C56_32320</name>
</gene>
<evidence type="ECO:0000256" key="4">
    <source>
        <dbReference type="ARBA" id="ARBA00023002"/>
    </source>
</evidence>
<dbReference type="PANTHER" id="PTHR30521">
    <property type="entry name" value="DEFERROCHELATASE/PEROXIDASE"/>
    <property type="match status" value="1"/>
</dbReference>
<dbReference type="SUPFAM" id="SSF54909">
    <property type="entry name" value="Dimeric alpha+beta barrel"/>
    <property type="match status" value="1"/>
</dbReference>
<feature type="compositionally biased region" description="Low complexity" evidence="7">
    <location>
        <begin position="317"/>
        <end position="330"/>
    </location>
</feature>
<evidence type="ECO:0000256" key="2">
    <source>
        <dbReference type="ARBA" id="ARBA00022559"/>
    </source>
</evidence>
<dbReference type="GO" id="GO:0005829">
    <property type="term" value="C:cytosol"/>
    <property type="evidence" value="ECO:0007669"/>
    <property type="project" value="TreeGrafter"/>
</dbReference>
<evidence type="ECO:0000259" key="8">
    <source>
        <dbReference type="Pfam" id="PF04261"/>
    </source>
</evidence>
<dbReference type="Pfam" id="PF04261">
    <property type="entry name" value="Dyp_perox_N"/>
    <property type="match status" value="1"/>
</dbReference>
<proteinExistence type="inferred from homology"/>
<feature type="domain" description="Dyp-type peroxidase N-terminal" evidence="8">
    <location>
        <begin position="9"/>
        <end position="139"/>
    </location>
</feature>
<name>A0A5C6VIG0_9BURK</name>
<dbReference type="EMBL" id="JAZHGA010000032">
    <property type="protein sequence ID" value="MEM5344296.1"/>
    <property type="molecule type" value="Genomic_DNA"/>
</dbReference>
<dbReference type="PANTHER" id="PTHR30521:SF0">
    <property type="entry name" value="DYP-TYPE PEROXIDASE FAMILY PROTEIN"/>
    <property type="match status" value="1"/>
</dbReference>
<dbReference type="InterPro" id="IPR011008">
    <property type="entry name" value="Dimeric_a/b-barrel"/>
</dbReference>
<dbReference type="EMBL" id="VOQS01000003">
    <property type="protein sequence ID" value="TXC84484.1"/>
    <property type="molecule type" value="Genomic_DNA"/>
</dbReference>
<evidence type="ECO:0000313" key="12">
    <source>
        <dbReference type="Proteomes" id="UP000321776"/>
    </source>
</evidence>
<reference evidence="11 12" key="1">
    <citation type="journal article" date="2018" name="Int. J. Syst. Evol. Microbiol.">
        <title>Paraburkholderia azotifigens sp. nov., a nitrogen-fixing bacterium isolated from paddy soil.</title>
        <authorList>
            <person name="Choi G.M."/>
            <person name="Im W.T."/>
        </authorList>
    </citation>
    <scope>NUCLEOTIDE SEQUENCE [LARGE SCALE GENOMIC DNA]</scope>
    <source>
        <strain evidence="11 12">NF 2-5-3</strain>
    </source>
</reference>
<dbReference type="InterPro" id="IPR006314">
    <property type="entry name" value="Dyp_peroxidase"/>
</dbReference>
<evidence type="ECO:0000313" key="13">
    <source>
        <dbReference type="Proteomes" id="UP001481677"/>
    </source>
</evidence>
<dbReference type="InterPro" id="IPR048328">
    <property type="entry name" value="Dyp_perox_C"/>
</dbReference>
<dbReference type="InterPro" id="IPR048327">
    <property type="entry name" value="Dyp_perox_N"/>
</dbReference>
<dbReference type="AlphaFoldDB" id="A0A5C6VIG0"/>
<evidence type="ECO:0000256" key="7">
    <source>
        <dbReference type="SAM" id="MobiDB-lite"/>
    </source>
</evidence>
<dbReference type="Proteomes" id="UP001481677">
    <property type="component" value="Unassembled WGS sequence"/>
</dbReference>
<evidence type="ECO:0000313" key="11">
    <source>
        <dbReference type="EMBL" id="TXC84484.1"/>
    </source>
</evidence>
<feature type="region of interest" description="Disordered" evidence="7">
    <location>
        <begin position="310"/>
        <end position="356"/>
    </location>
</feature>
<evidence type="ECO:0000256" key="3">
    <source>
        <dbReference type="ARBA" id="ARBA00022723"/>
    </source>
</evidence>
<evidence type="ECO:0000256" key="5">
    <source>
        <dbReference type="ARBA" id="ARBA00023004"/>
    </source>
</evidence>
<keyword evidence="2 11" id="KW-0575">Peroxidase</keyword>
<feature type="domain" description="Dyp-type peroxidase C-terminal" evidence="9">
    <location>
        <begin position="144"/>
        <end position="304"/>
    </location>
</feature>
<comment type="similarity">
    <text evidence="6">Belongs to the DyP-type peroxidase family.</text>
</comment>
<protein>
    <submittedName>
        <fullName evidence="11">Dyp-type peroxidase</fullName>
    </submittedName>
</protein>
<dbReference type="RefSeq" id="WP_147236506.1">
    <property type="nucleotide sequence ID" value="NZ_JAZHFZ010000045.1"/>
</dbReference>
<dbReference type="GO" id="GO:0004601">
    <property type="term" value="F:peroxidase activity"/>
    <property type="evidence" value="ECO:0007669"/>
    <property type="project" value="UniProtKB-KW"/>
</dbReference>
<dbReference type="PROSITE" id="PS51404">
    <property type="entry name" value="DYP_PEROXIDASE"/>
    <property type="match status" value="1"/>
</dbReference>
<organism evidence="11 12">
    <name type="scientific">Paraburkholderia azotifigens</name>
    <dbReference type="NCBI Taxonomy" id="2057004"/>
    <lineage>
        <taxon>Bacteria</taxon>
        <taxon>Pseudomonadati</taxon>
        <taxon>Pseudomonadota</taxon>
        <taxon>Betaproteobacteria</taxon>
        <taxon>Burkholderiales</taxon>
        <taxon>Burkholderiaceae</taxon>
        <taxon>Paraburkholderia</taxon>
    </lineage>
</organism>
<reference evidence="10 13" key="3">
    <citation type="submission" date="2024-01" db="EMBL/GenBank/DDBJ databases">
        <title>The diversity of rhizobia nodulating Mimosa spp. in eleven states of Brazil covering several biomes is determined by host plant, location, and edaphic factors.</title>
        <authorList>
            <person name="Rouws L."/>
            <person name="Barauna A."/>
            <person name="Beukes C."/>
            <person name="De Faria S.M."/>
            <person name="Gross E."/>
            <person name="Dos Reis Junior F.B."/>
            <person name="Simon M."/>
            <person name="Maluk M."/>
            <person name="Odee D.W."/>
            <person name="Kenicer G."/>
            <person name="Young J.P.W."/>
            <person name="Reis V.M."/>
            <person name="Zilli J."/>
            <person name="James E.K."/>
        </authorList>
    </citation>
    <scope>NUCLEOTIDE SEQUENCE [LARGE SCALE GENOMIC DNA]</scope>
    <source>
        <strain evidence="10 13">JPY530</strain>
    </source>
</reference>
<dbReference type="Proteomes" id="UP000321776">
    <property type="component" value="Unassembled WGS sequence"/>
</dbReference>
<keyword evidence="13" id="KW-1185">Reference proteome</keyword>
<reference evidence="11" key="2">
    <citation type="submission" date="2019-08" db="EMBL/GenBank/DDBJ databases">
        <authorList>
            <person name="Im W.-T."/>
        </authorList>
    </citation>
    <scope>NUCLEOTIDE SEQUENCE</scope>
    <source>
        <strain evidence="11">NF 2-5-3</strain>
    </source>
</reference>
<keyword evidence="4" id="KW-0560">Oxidoreductase</keyword>
<keyword evidence="5" id="KW-0408">Iron</keyword>
<sequence length="356" mass="38661">MPNDIPEPQAVYAPITRSAIFIVATLVDGDAHADTVRAWCADVAALVRSVGKRVPSGNLSCVVGFASDAWDRLFGAPRPAQLHPFREFGPGERRAIATPGDILLHIRADQMDLCFELATQLIGRLGEAVMVVDEVQGFRYFDLRSMVGFVDGTENPTGREAVDFTMIGDEDPEFTAGSYVLVQKYIHDMKGWNALPVETQERIIGRTKLSDIELDDAVKPTSSHSSLTTLVENGQEVKILRDNMPFGRPGSGEFGTYFIGYARSPEPIEKMLENMFVGRPPGNYDRLLDFSRAATGGLFFVPSAPLLETLADRNPQPDSSHGSASPAAPSETLASAEPRVDGSLNIGSLKGTAQYE</sequence>
<evidence type="ECO:0000256" key="6">
    <source>
        <dbReference type="ARBA" id="ARBA00025737"/>
    </source>
</evidence>
<accession>A0A5C6VIG0</accession>
<evidence type="ECO:0000256" key="1">
    <source>
        <dbReference type="ARBA" id="ARBA00001970"/>
    </source>
</evidence>
<evidence type="ECO:0000259" key="9">
    <source>
        <dbReference type="Pfam" id="PF20628"/>
    </source>
</evidence>